<protein>
    <submittedName>
        <fullName evidence="1">Uncharacterized protein</fullName>
    </submittedName>
</protein>
<dbReference type="AlphaFoldDB" id="A0A9P0QVD7"/>
<comment type="caution">
    <text evidence="1">The sequence shown here is derived from an EMBL/GenBank/DDBJ whole genome shotgun (WGS) entry which is preliminary data.</text>
</comment>
<gene>
    <name evidence="1" type="ORF">CLIB1423_34S00232</name>
</gene>
<evidence type="ECO:0000313" key="2">
    <source>
        <dbReference type="Proteomes" id="UP000837801"/>
    </source>
</evidence>
<name>A0A9P0QVD7_9ASCO</name>
<evidence type="ECO:0000313" key="1">
    <source>
        <dbReference type="EMBL" id="CAH2355788.1"/>
    </source>
</evidence>
<sequence>MPIFLSKDPVQSCTGSFWRHARSVKCTAKPLPLPLVYQSPLFFFFSTSGYPADQGFFTAKGGTICISDPLCDSEMTTASWKTKYSCQVKYDSSFNPKTCIVCLANSICM</sequence>
<dbReference type="EMBL" id="CAKXYY010000034">
    <property type="protein sequence ID" value="CAH2355788.1"/>
    <property type="molecule type" value="Genomic_DNA"/>
</dbReference>
<proteinExistence type="predicted"/>
<organism evidence="1 2">
    <name type="scientific">[Candida] railenensis</name>
    <dbReference type="NCBI Taxonomy" id="45579"/>
    <lineage>
        <taxon>Eukaryota</taxon>
        <taxon>Fungi</taxon>
        <taxon>Dikarya</taxon>
        <taxon>Ascomycota</taxon>
        <taxon>Saccharomycotina</taxon>
        <taxon>Pichiomycetes</taxon>
        <taxon>Debaryomycetaceae</taxon>
        <taxon>Kurtzmaniella</taxon>
    </lineage>
</organism>
<reference evidence="1" key="1">
    <citation type="submission" date="2022-03" db="EMBL/GenBank/DDBJ databases">
        <authorList>
            <person name="Legras J.-L."/>
            <person name="Devillers H."/>
            <person name="Grondin C."/>
        </authorList>
    </citation>
    <scope>NUCLEOTIDE SEQUENCE</scope>
    <source>
        <strain evidence="1">CLIB 1423</strain>
    </source>
</reference>
<accession>A0A9P0QVD7</accession>
<dbReference type="Proteomes" id="UP000837801">
    <property type="component" value="Unassembled WGS sequence"/>
</dbReference>
<keyword evidence="2" id="KW-1185">Reference proteome</keyword>